<dbReference type="Pfam" id="PF22016">
    <property type="entry name" value="DUF6933"/>
    <property type="match status" value="1"/>
</dbReference>
<reference evidence="2 3" key="1">
    <citation type="submission" date="2019-02" db="EMBL/GenBank/DDBJ databases">
        <title>Deep-cultivation of Planctomycetes and their phenomic and genomic characterization uncovers novel biology.</title>
        <authorList>
            <person name="Wiegand S."/>
            <person name="Jogler M."/>
            <person name="Boedeker C."/>
            <person name="Pinto D."/>
            <person name="Vollmers J."/>
            <person name="Rivas-Marin E."/>
            <person name="Kohn T."/>
            <person name="Peeters S.H."/>
            <person name="Heuer A."/>
            <person name="Rast P."/>
            <person name="Oberbeckmann S."/>
            <person name="Bunk B."/>
            <person name="Jeske O."/>
            <person name="Meyerdierks A."/>
            <person name="Storesund J.E."/>
            <person name="Kallscheuer N."/>
            <person name="Luecker S."/>
            <person name="Lage O.M."/>
            <person name="Pohl T."/>
            <person name="Merkel B.J."/>
            <person name="Hornburger P."/>
            <person name="Mueller R.-W."/>
            <person name="Bruemmer F."/>
            <person name="Labrenz M."/>
            <person name="Spormann A.M."/>
            <person name="Op den Camp H."/>
            <person name="Overmann J."/>
            <person name="Amann R."/>
            <person name="Jetten M.S.M."/>
            <person name="Mascher T."/>
            <person name="Medema M.H."/>
            <person name="Devos D.P."/>
            <person name="Kaster A.-K."/>
            <person name="Ovreas L."/>
            <person name="Rohde M."/>
            <person name="Galperin M.Y."/>
            <person name="Jogler C."/>
        </authorList>
    </citation>
    <scope>NUCLEOTIDE SEQUENCE [LARGE SCALE GENOMIC DNA]</scope>
    <source>
        <strain evidence="2 3">ETA_A1</strain>
    </source>
</reference>
<dbReference type="RefSeq" id="WP_145239538.1">
    <property type="nucleotide sequence ID" value="NZ_CP036273.1"/>
</dbReference>
<evidence type="ECO:0000313" key="3">
    <source>
        <dbReference type="Proteomes" id="UP000319576"/>
    </source>
</evidence>
<accession>A0A517XU19</accession>
<feature type="domain" description="DUF6933" evidence="1">
    <location>
        <begin position="3"/>
        <end position="156"/>
    </location>
</feature>
<dbReference type="InterPro" id="IPR053864">
    <property type="entry name" value="DUF6933"/>
</dbReference>
<protein>
    <recommendedName>
        <fullName evidence="1">DUF6933 domain-containing protein</fullName>
    </recommendedName>
</protein>
<proteinExistence type="predicted"/>
<keyword evidence="3" id="KW-1185">Reference proteome</keyword>
<dbReference type="KEGG" id="uli:ETAA1_29680"/>
<evidence type="ECO:0000259" key="1">
    <source>
        <dbReference type="Pfam" id="PF22016"/>
    </source>
</evidence>
<dbReference type="Proteomes" id="UP000319576">
    <property type="component" value="Chromosome"/>
</dbReference>
<evidence type="ECO:0000313" key="2">
    <source>
        <dbReference type="EMBL" id="QDU21005.1"/>
    </source>
</evidence>
<gene>
    <name evidence="2" type="ORF">ETAA1_29680</name>
</gene>
<sequence length="168" mass="17220">MLLRLPQTLNARLGGGPPAASASHANPLLDWSVRAFAAGTKAYLLLSNTRSLYSVVLVEVAGETRTQLAERVAGAVEGILDGAGRLAGVGRDLAAESVRFAKALDRSVTGSMNELVAYAELLLADGDLSVPEVGVRLNDLLLSAAAGEGKKYGTPRAAFAALVAGSCS</sequence>
<dbReference type="OrthoDB" id="9801392at2"/>
<dbReference type="AlphaFoldDB" id="A0A517XU19"/>
<organism evidence="2 3">
    <name type="scientific">Urbifossiella limnaea</name>
    <dbReference type="NCBI Taxonomy" id="2528023"/>
    <lineage>
        <taxon>Bacteria</taxon>
        <taxon>Pseudomonadati</taxon>
        <taxon>Planctomycetota</taxon>
        <taxon>Planctomycetia</taxon>
        <taxon>Gemmatales</taxon>
        <taxon>Gemmataceae</taxon>
        <taxon>Urbifossiella</taxon>
    </lineage>
</organism>
<name>A0A517XU19_9BACT</name>
<dbReference type="EMBL" id="CP036273">
    <property type="protein sequence ID" value="QDU21005.1"/>
    <property type="molecule type" value="Genomic_DNA"/>
</dbReference>